<evidence type="ECO:0000256" key="1">
    <source>
        <dbReference type="SAM" id="MobiDB-lite"/>
    </source>
</evidence>
<feature type="region of interest" description="Disordered" evidence="1">
    <location>
        <begin position="195"/>
        <end position="219"/>
    </location>
</feature>
<evidence type="ECO:0000259" key="3">
    <source>
        <dbReference type="Pfam" id="PF13399"/>
    </source>
</evidence>
<feature type="domain" description="LytR/CpsA/Psr regulator C-terminal" evidence="3">
    <location>
        <begin position="106"/>
        <end position="191"/>
    </location>
</feature>
<reference evidence="4 5" key="1">
    <citation type="journal article" date="2016" name="Nat. Commun.">
        <title>Thousands of microbial genomes shed light on interconnected biogeochemical processes in an aquifer system.</title>
        <authorList>
            <person name="Anantharaman K."/>
            <person name="Brown C.T."/>
            <person name="Hug L.A."/>
            <person name="Sharon I."/>
            <person name="Castelle C.J."/>
            <person name="Probst A.J."/>
            <person name="Thomas B.C."/>
            <person name="Singh A."/>
            <person name="Wilkins M.J."/>
            <person name="Karaoz U."/>
            <person name="Brodie E.L."/>
            <person name="Williams K.H."/>
            <person name="Hubbard S.S."/>
            <person name="Banfield J.F."/>
        </authorList>
    </citation>
    <scope>NUCLEOTIDE SEQUENCE [LARGE SCALE GENOMIC DNA]</scope>
</reference>
<keyword evidence="2" id="KW-0812">Transmembrane</keyword>
<sequence>MEEGQNQETQTQAVTQETSTRPSSGVSFPTVGEPKKSGGAKTLLIIGVLILIGILGFVIYKNASDNNEEGLGEPTPFENLNAPSQNETVSSPTPTAAPSTVDKTKVKIQIQNGTGITGEAAYLQTQLKDLGYTNIVLGNSTQQDLTATQVGFAGSLSSEVVREITAELNTIYQSVTTITPTSTTYDVVIITGLRKGATPKPSTSPRPSATPTPTPTATP</sequence>
<feature type="region of interest" description="Disordered" evidence="1">
    <location>
        <begin position="70"/>
        <end position="102"/>
    </location>
</feature>
<feature type="transmembrane region" description="Helical" evidence="2">
    <location>
        <begin position="42"/>
        <end position="60"/>
    </location>
</feature>
<feature type="region of interest" description="Disordered" evidence="1">
    <location>
        <begin position="1"/>
        <end position="35"/>
    </location>
</feature>
<dbReference type="EMBL" id="MGHV01000050">
    <property type="protein sequence ID" value="OGM77624.1"/>
    <property type="molecule type" value="Genomic_DNA"/>
</dbReference>
<dbReference type="Pfam" id="PF13399">
    <property type="entry name" value="LytR_C"/>
    <property type="match status" value="1"/>
</dbReference>
<dbReference type="AlphaFoldDB" id="A0A1F8CMT0"/>
<gene>
    <name evidence="4" type="ORF">A2197_01355</name>
</gene>
<keyword evidence="2" id="KW-1133">Transmembrane helix</keyword>
<evidence type="ECO:0000313" key="5">
    <source>
        <dbReference type="Proteomes" id="UP000178430"/>
    </source>
</evidence>
<feature type="compositionally biased region" description="Pro residues" evidence="1">
    <location>
        <begin position="202"/>
        <end position="219"/>
    </location>
</feature>
<dbReference type="Proteomes" id="UP000178430">
    <property type="component" value="Unassembled WGS sequence"/>
</dbReference>
<dbReference type="InterPro" id="IPR027381">
    <property type="entry name" value="LytR/CpsA/Psr_C"/>
</dbReference>
<organism evidence="4 5">
    <name type="scientific">Candidatus Woesebacteria bacterium RIFOXYA1_FULL_48_16</name>
    <dbReference type="NCBI Taxonomy" id="1802535"/>
    <lineage>
        <taxon>Bacteria</taxon>
        <taxon>Candidatus Woeseibacteriota</taxon>
    </lineage>
</organism>
<evidence type="ECO:0000313" key="4">
    <source>
        <dbReference type="EMBL" id="OGM77624.1"/>
    </source>
</evidence>
<evidence type="ECO:0000256" key="2">
    <source>
        <dbReference type="SAM" id="Phobius"/>
    </source>
</evidence>
<comment type="caution">
    <text evidence="4">The sequence shown here is derived from an EMBL/GenBank/DDBJ whole genome shotgun (WGS) entry which is preliminary data.</text>
</comment>
<keyword evidence="2" id="KW-0472">Membrane</keyword>
<feature type="compositionally biased region" description="Low complexity" evidence="1">
    <location>
        <begin position="1"/>
        <end position="20"/>
    </location>
</feature>
<dbReference type="Gene3D" id="3.30.70.2390">
    <property type="match status" value="1"/>
</dbReference>
<name>A0A1F8CMT0_9BACT</name>
<protein>
    <recommendedName>
        <fullName evidence="3">LytR/CpsA/Psr regulator C-terminal domain-containing protein</fullName>
    </recommendedName>
</protein>
<accession>A0A1F8CMT0</accession>
<proteinExistence type="predicted"/>
<feature type="compositionally biased region" description="Polar residues" evidence="1">
    <location>
        <begin position="81"/>
        <end position="98"/>
    </location>
</feature>